<dbReference type="PROSITE" id="PS01175">
    <property type="entry name" value="RIBONUCLEASE_II"/>
    <property type="match status" value="1"/>
</dbReference>
<accession>A0A8B6BYI6</accession>
<dbReference type="PANTHER" id="PTHR23355">
    <property type="entry name" value="RIBONUCLEASE"/>
    <property type="match status" value="1"/>
</dbReference>
<dbReference type="GO" id="GO:0005524">
    <property type="term" value="F:ATP binding"/>
    <property type="evidence" value="ECO:0007669"/>
    <property type="project" value="UniProtKB-KW"/>
</dbReference>
<dbReference type="SUPFAM" id="SSF52540">
    <property type="entry name" value="P-loop containing nucleoside triphosphate hydrolases"/>
    <property type="match status" value="1"/>
</dbReference>
<keyword evidence="3" id="KW-0347">Helicase</keyword>
<dbReference type="EMBL" id="UYJE01000934">
    <property type="protein sequence ID" value="VDH97755.1"/>
    <property type="molecule type" value="Genomic_DNA"/>
</dbReference>
<dbReference type="Gene3D" id="3.40.50.300">
    <property type="entry name" value="P-loop containing nucleotide triphosphate hydrolases"/>
    <property type="match status" value="2"/>
</dbReference>
<keyword evidence="4" id="KW-0067">ATP-binding</keyword>
<feature type="compositionally biased region" description="Basic and acidic residues" evidence="5">
    <location>
        <begin position="965"/>
        <end position="976"/>
    </location>
</feature>
<feature type="compositionally biased region" description="Acidic residues" evidence="5">
    <location>
        <begin position="157"/>
        <end position="166"/>
    </location>
</feature>
<keyword evidence="1" id="KW-0547">Nucleotide-binding</keyword>
<dbReference type="InterPro" id="IPR047187">
    <property type="entry name" value="SF1_C_Upf1"/>
</dbReference>
<name>A0A8B6BYI6_MYTGA</name>
<dbReference type="GO" id="GO:0006402">
    <property type="term" value="P:mRNA catabolic process"/>
    <property type="evidence" value="ECO:0007669"/>
    <property type="project" value="TreeGrafter"/>
</dbReference>
<feature type="region of interest" description="Disordered" evidence="5">
    <location>
        <begin position="1033"/>
        <end position="1053"/>
    </location>
</feature>
<protein>
    <recommendedName>
        <fullName evidence="6">RNB domain-containing protein</fullName>
    </recommendedName>
</protein>
<evidence type="ECO:0000259" key="6">
    <source>
        <dbReference type="SMART" id="SM00955"/>
    </source>
</evidence>
<dbReference type="Pfam" id="PF13086">
    <property type="entry name" value="AAA_11"/>
    <property type="match status" value="1"/>
</dbReference>
<evidence type="ECO:0000313" key="8">
    <source>
        <dbReference type="Proteomes" id="UP000596742"/>
    </source>
</evidence>
<feature type="compositionally biased region" description="Basic residues" evidence="5">
    <location>
        <begin position="85"/>
        <end position="98"/>
    </location>
</feature>
<dbReference type="InterPro" id="IPR050180">
    <property type="entry name" value="RNR_Ribonuclease"/>
</dbReference>
<organism evidence="7 8">
    <name type="scientific">Mytilus galloprovincialis</name>
    <name type="common">Mediterranean mussel</name>
    <dbReference type="NCBI Taxonomy" id="29158"/>
    <lineage>
        <taxon>Eukaryota</taxon>
        <taxon>Metazoa</taxon>
        <taxon>Spiralia</taxon>
        <taxon>Lophotrochozoa</taxon>
        <taxon>Mollusca</taxon>
        <taxon>Bivalvia</taxon>
        <taxon>Autobranchia</taxon>
        <taxon>Pteriomorphia</taxon>
        <taxon>Mytilida</taxon>
        <taxon>Mytiloidea</taxon>
        <taxon>Mytilidae</taxon>
        <taxon>Mytilinae</taxon>
        <taxon>Mytilus</taxon>
    </lineage>
</organism>
<dbReference type="InterPro" id="IPR041677">
    <property type="entry name" value="DNA2/NAM7_AAA_11"/>
</dbReference>
<evidence type="ECO:0000256" key="2">
    <source>
        <dbReference type="ARBA" id="ARBA00022801"/>
    </source>
</evidence>
<comment type="caution">
    <text evidence="7">The sequence shown here is derived from an EMBL/GenBank/DDBJ whole genome shotgun (WGS) entry which is preliminary data.</text>
</comment>
<dbReference type="InterPro" id="IPR056787">
    <property type="entry name" value="OB_HELZ2"/>
</dbReference>
<dbReference type="InterPro" id="IPR041679">
    <property type="entry name" value="DNA2/NAM7-like_C"/>
</dbReference>
<feature type="compositionally biased region" description="Polar residues" evidence="5">
    <location>
        <begin position="136"/>
        <end position="154"/>
    </location>
</feature>
<sequence>MAKRLFGLEEETTENEWLEGTNIQAVEQQHRYSQNFRQYQHTKTRKKHIRPKSQLQRSSLSIYESDADSSGSELSQRSCPELRGGNHKTYHTKKKRRKKKLLEEEYDGKIDSDWDDRVEDTRKCLDWKRQSDESFTDSQNDSDSHIVSSDNYSTSENEADSEDDDESFFEKSREFYKENKESTQFVEIGVLQNGLELSERCVEAFMSENVKKGKKFVNFYKDLKNRDQSTNIHQREGNSNRRCILQIVSSHTAKCTVIEPIDNIEIIEISGRSKCGKTYSDDEVLVKVLKKEGQNEFIPRWDKRIQTELKTYGEVVGLFDHKRYKDVDHPVLVCELDNYDNDKVKPICKTVPKIQLVSERDLDLFEVEIFTYDKKMKSLAHKDIMKINPSKRKVFMFFVVIIGWKSLYPLGAIIEVHKSSANFKSGLKILELQYSVPTLYSKDTIDAIERLPVDILDVKIENRLDLTQLRTFTIDPSNSKDLDDALSIETLKKGYKVGIHIADVSAYIDKDDSIDLEAQIRATTFYPGGGKRAYQMLPEPLTEKCSLLPGERRLTLTVFLLFDKEFHLLPFRSFEKTTIRSHQQFNYTRVQDIIDKQVDSEWTMEINLLHGIAKKLRQQRFGCAVYAFPVEVDLYDETDSQMKTQEAHYLVEEFMVLANSSVADALMMRFPEHVPLRCQDPPNKTKIQEWLKLYPQISNLIFHLQEKQPLPNHKLAISNMENENGCSVRYTVVTRFQKWVWEKLIKCIEDGNFTEAFKIFGQDENHPFQSIALDEWYSFQETAEYRCSGKPSGLESKHFSLPTFSGYVHFTSPIRRYVDIIVHRLLHALKDCKESPYSSEEVADLCFSITKKGHLAKTFSKKCRALYLANKIVRQPVMLHGFVKEIKDRDLELLFPGLRSLPSVSKKLQYNLLDVCALPKQVKNQDDLHSEVKRQMIELKWERRIYSKTEKPPRPKSKLRGYLRTPDDKGGPYQRIDPHQRTEFQQLAKWIGLINVMCKDKKPTEMRNILRNMSIANIFRFIPTTFYTELDVNSERDREDTQENEESELSNDQRQIKSLINDQFCKYSMSFSHGQVLAVQMGTDFEKGIILPKPQMFNMTGNVKYCLQHASDPVRYFEKYSTTKSKDRYDSETDYMQIWLQIVRMETAMSATREPPIVINDLPISFESRGGHFTLFTSFCDERNIDLHSMSVDKSHTQEDLIQDENKTEYVSCSDYLCIKCPISRKTNTFFEPRQNACPFDFSYWLSHAKIDKTKTVKKNTPEERINVHFSLVPSAPSVPESLIDTAKKFRCSIDLIQKSELDKRIEVYIGRLKEASTLAKCIAMNKAIPRLDKAHLESIAEYDVPAGVIASNNDMQCKAIEKALTSTFSLIHGPPELFQKYFKDHSVDFARYYGGSMENHDYPIPGRVYSARACSRDSIPDSGLKPVSIHHLIRNPEKPHAYKLCQYEETFRKKPNQINAEKVKEYTKLLTLATIEEISQHDIIFCTTAMATNKRLIEGTKNRIFQCIIDEAGMCTEPECIATIIATKAEQVVLIGDHKQLQPVILCQSTAKLGLDKSLFQRYSDRSVQLKDQYRMHPSICKFPSKCFYQDKLRTIQCLSWEENPPLHIWFQPEKRHLFCHVEGEEVTLPVSTEEGNEMSRSNKKEVEQIMKIFTHLVKKEKIFGDHKKKKVCTVNIMSQYNAQCSAIREALGALILRDVDLTNTSVNTVVGSQGGQWDYVIFSLVRSIPQYRIEPHPTLGWCTQNLGFITDEHQINVALTRAKKGLFIIGNRHLLKCDRVWRQLINMYASQGSVVEADDFPRPIPKPKKCRQYDKDGFELVYSRQ</sequence>
<feature type="region of interest" description="Disordered" evidence="5">
    <location>
        <begin position="133"/>
        <end position="166"/>
    </location>
</feature>
<keyword evidence="2" id="KW-0378">Hydrolase</keyword>
<evidence type="ECO:0000256" key="1">
    <source>
        <dbReference type="ARBA" id="ARBA00022741"/>
    </source>
</evidence>
<dbReference type="GO" id="GO:0004386">
    <property type="term" value="F:helicase activity"/>
    <property type="evidence" value="ECO:0007669"/>
    <property type="project" value="UniProtKB-KW"/>
</dbReference>
<dbReference type="InterPro" id="IPR012340">
    <property type="entry name" value="NA-bd_OB-fold"/>
</dbReference>
<evidence type="ECO:0000256" key="4">
    <source>
        <dbReference type="ARBA" id="ARBA00022840"/>
    </source>
</evidence>
<dbReference type="SMART" id="SM00955">
    <property type="entry name" value="RNB"/>
    <property type="match status" value="1"/>
</dbReference>
<feature type="compositionally biased region" description="Polar residues" evidence="5">
    <location>
        <begin position="53"/>
        <end position="78"/>
    </location>
</feature>
<dbReference type="GO" id="GO:0003723">
    <property type="term" value="F:RNA binding"/>
    <property type="evidence" value="ECO:0007669"/>
    <property type="project" value="InterPro"/>
</dbReference>
<dbReference type="Pfam" id="PF00773">
    <property type="entry name" value="RNB"/>
    <property type="match status" value="1"/>
</dbReference>
<feature type="domain" description="RNB" evidence="6">
    <location>
        <begin position="463"/>
        <end position="832"/>
    </location>
</feature>
<dbReference type="Pfam" id="PF13087">
    <property type="entry name" value="AAA_12"/>
    <property type="match status" value="1"/>
</dbReference>
<dbReference type="Proteomes" id="UP000596742">
    <property type="component" value="Unassembled WGS sequence"/>
</dbReference>
<dbReference type="SUPFAM" id="SSF50249">
    <property type="entry name" value="Nucleic acid-binding proteins"/>
    <property type="match status" value="1"/>
</dbReference>
<keyword evidence="8" id="KW-1185">Reference proteome</keyword>
<dbReference type="InterPro" id="IPR001900">
    <property type="entry name" value="RNase_II/R"/>
</dbReference>
<dbReference type="Pfam" id="PF25049">
    <property type="entry name" value="OB_HELZ2"/>
    <property type="match status" value="1"/>
</dbReference>
<reference evidence="7" key="1">
    <citation type="submission" date="2018-11" db="EMBL/GenBank/DDBJ databases">
        <authorList>
            <person name="Alioto T."/>
            <person name="Alioto T."/>
        </authorList>
    </citation>
    <scope>NUCLEOTIDE SEQUENCE</scope>
</reference>
<dbReference type="OrthoDB" id="6287246at2759"/>
<dbReference type="CDD" id="cd18808">
    <property type="entry name" value="SF1_C_Upf1"/>
    <property type="match status" value="1"/>
</dbReference>
<dbReference type="InterPro" id="IPR027417">
    <property type="entry name" value="P-loop_NTPase"/>
</dbReference>
<dbReference type="GO" id="GO:0005694">
    <property type="term" value="C:chromosome"/>
    <property type="evidence" value="ECO:0007669"/>
    <property type="project" value="UniProtKB-ARBA"/>
</dbReference>
<proteinExistence type="predicted"/>
<evidence type="ECO:0000256" key="3">
    <source>
        <dbReference type="ARBA" id="ARBA00022806"/>
    </source>
</evidence>
<dbReference type="GO" id="GO:0000175">
    <property type="term" value="F:3'-5'-RNA exonuclease activity"/>
    <property type="evidence" value="ECO:0007669"/>
    <property type="project" value="TreeGrafter"/>
</dbReference>
<gene>
    <name evidence="7" type="ORF">MGAL_10B038937</name>
</gene>
<dbReference type="InterPro" id="IPR022966">
    <property type="entry name" value="RNase_II/R_CS"/>
</dbReference>
<evidence type="ECO:0000256" key="5">
    <source>
        <dbReference type="SAM" id="MobiDB-lite"/>
    </source>
</evidence>
<feature type="region of interest" description="Disordered" evidence="5">
    <location>
        <begin position="950"/>
        <end position="976"/>
    </location>
</feature>
<dbReference type="PANTHER" id="PTHR23355:SF9">
    <property type="entry name" value="DIS3-LIKE EXONUCLEASE 2"/>
    <property type="match status" value="1"/>
</dbReference>
<dbReference type="FunFam" id="3.40.50.300:FF:000326">
    <property type="entry name" value="P-loop containing nucleoside triphosphate hydrolase"/>
    <property type="match status" value="1"/>
</dbReference>
<feature type="compositionally biased region" description="Basic residues" evidence="5">
    <location>
        <begin position="40"/>
        <end position="51"/>
    </location>
</feature>
<dbReference type="GO" id="GO:0000932">
    <property type="term" value="C:P-body"/>
    <property type="evidence" value="ECO:0007669"/>
    <property type="project" value="TreeGrafter"/>
</dbReference>
<feature type="region of interest" description="Disordered" evidence="5">
    <location>
        <begin position="38"/>
        <end position="98"/>
    </location>
</feature>
<evidence type="ECO:0000313" key="7">
    <source>
        <dbReference type="EMBL" id="VDH97755.1"/>
    </source>
</evidence>